<dbReference type="GO" id="GO:0034399">
    <property type="term" value="C:nuclear periphery"/>
    <property type="evidence" value="ECO:0007669"/>
    <property type="project" value="TreeGrafter"/>
</dbReference>
<dbReference type="GO" id="GO:0071763">
    <property type="term" value="P:nuclear membrane organization"/>
    <property type="evidence" value="ECO:0007669"/>
    <property type="project" value="TreeGrafter"/>
</dbReference>
<evidence type="ECO:0000256" key="1">
    <source>
        <dbReference type="ARBA" id="ARBA00004540"/>
    </source>
</evidence>
<dbReference type="OrthoDB" id="5376590at2759"/>
<gene>
    <name evidence="9" type="ORF">SISSUDRAFT_1030830</name>
</gene>
<dbReference type="EMBL" id="KV428016">
    <property type="protein sequence ID" value="KZT42125.1"/>
    <property type="molecule type" value="Genomic_DNA"/>
</dbReference>
<dbReference type="Proteomes" id="UP000076798">
    <property type="component" value="Unassembled WGS sequence"/>
</dbReference>
<dbReference type="Gene3D" id="1.10.10.1180">
    <property type="entry name" value="MAN1, winged-helix domain"/>
    <property type="match status" value="1"/>
</dbReference>
<evidence type="ECO:0000313" key="9">
    <source>
        <dbReference type="EMBL" id="KZT42125.1"/>
    </source>
</evidence>
<dbReference type="InterPro" id="IPR044780">
    <property type="entry name" value="Heh2/Src1"/>
</dbReference>
<feature type="compositionally biased region" description="Polar residues" evidence="7">
    <location>
        <begin position="197"/>
        <end position="209"/>
    </location>
</feature>
<feature type="compositionally biased region" description="Polar residues" evidence="7">
    <location>
        <begin position="134"/>
        <end position="151"/>
    </location>
</feature>
<dbReference type="PANTHER" id="PTHR47808">
    <property type="entry name" value="INNER NUCLEAR MEMBRANE PROTEIN HEH2-RELATED"/>
    <property type="match status" value="1"/>
</dbReference>
<dbReference type="GO" id="GO:0005783">
    <property type="term" value="C:endoplasmic reticulum"/>
    <property type="evidence" value="ECO:0007669"/>
    <property type="project" value="TreeGrafter"/>
</dbReference>
<dbReference type="Pfam" id="PF09402">
    <property type="entry name" value="MSC"/>
    <property type="match status" value="1"/>
</dbReference>
<dbReference type="GO" id="GO:0005637">
    <property type="term" value="C:nuclear inner membrane"/>
    <property type="evidence" value="ECO:0007669"/>
    <property type="project" value="UniProtKB-SubCell"/>
</dbReference>
<evidence type="ECO:0000256" key="3">
    <source>
        <dbReference type="ARBA" id="ARBA00022692"/>
    </source>
</evidence>
<dbReference type="InterPro" id="IPR018996">
    <property type="entry name" value="Man1/Src1-like_C"/>
</dbReference>
<accession>A0A166GXP6</accession>
<name>A0A166GXP6_9AGAM</name>
<keyword evidence="5" id="KW-0472">Membrane</keyword>
<proteinExistence type="predicted"/>
<keyword evidence="10" id="KW-1185">Reference proteome</keyword>
<keyword evidence="3" id="KW-0812">Transmembrane</keyword>
<dbReference type="PANTHER" id="PTHR47808:SF2">
    <property type="entry name" value="LEM DOMAIN-CONTAINING PROTEIN 2"/>
    <property type="match status" value="1"/>
</dbReference>
<organism evidence="9 10">
    <name type="scientific">Sistotremastrum suecicum HHB10207 ss-3</name>
    <dbReference type="NCBI Taxonomy" id="1314776"/>
    <lineage>
        <taxon>Eukaryota</taxon>
        <taxon>Fungi</taxon>
        <taxon>Dikarya</taxon>
        <taxon>Basidiomycota</taxon>
        <taxon>Agaricomycotina</taxon>
        <taxon>Agaricomycetes</taxon>
        <taxon>Sistotremastrales</taxon>
        <taxon>Sistotremastraceae</taxon>
        <taxon>Sistotremastrum</taxon>
    </lineage>
</organism>
<keyword evidence="4" id="KW-1133">Transmembrane helix</keyword>
<dbReference type="GO" id="GO:0003682">
    <property type="term" value="F:chromatin binding"/>
    <property type="evidence" value="ECO:0007669"/>
    <property type="project" value="InterPro"/>
</dbReference>
<dbReference type="InterPro" id="IPR041885">
    <property type="entry name" value="MAN1_winged_helix_dom"/>
</dbReference>
<feature type="domain" description="Man1/Src1-like C-terminal" evidence="8">
    <location>
        <begin position="341"/>
        <end position="732"/>
    </location>
</feature>
<dbReference type="STRING" id="1314776.A0A166GXP6"/>
<evidence type="ECO:0000256" key="6">
    <source>
        <dbReference type="ARBA" id="ARBA00023242"/>
    </source>
</evidence>
<evidence type="ECO:0000256" key="4">
    <source>
        <dbReference type="ARBA" id="ARBA00022989"/>
    </source>
</evidence>
<keyword evidence="2" id="KW-0597">Phosphoprotein</keyword>
<evidence type="ECO:0000256" key="7">
    <source>
        <dbReference type="SAM" id="MobiDB-lite"/>
    </source>
</evidence>
<reference evidence="9 10" key="1">
    <citation type="journal article" date="2016" name="Mol. Biol. Evol.">
        <title>Comparative Genomics of Early-Diverging Mushroom-Forming Fungi Provides Insights into the Origins of Lignocellulose Decay Capabilities.</title>
        <authorList>
            <person name="Nagy L.G."/>
            <person name="Riley R."/>
            <person name="Tritt A."/>
            <person name="Adam C."/>
            <person name="Daum C."/>
            <person name="Floudas D."/>
            <person name="Sun H."/>
            <person name="Yadav J.S."/>
            <person name="Pangilinan J."/>
            <person name="Larsson K.H."/>
            <person name="Matsuura K."/>
            <person name="Barry K."/>
            <person name="Labutti K."/>
            <person name="Kuo R."/>
            <person name="Ohm R.A."/>
            <person name="Bhattacharya S.S."/>
            <person name="Shirouzu T."/>
            <person name="Yoshinaga Y."/>
            <person name="Martin F.M."/>
            <person name="Grigoriev I.V."/>
            <person name="Hibbett D.S."/>
        </authorList>
    </citation>
    <scope>NUCLEOTIDE SEQUENCE [LARGE SCALE GENOMIC DNA]</scope>
    <source>
        <strain evidence="9 10">HHB10207 ss-3</strain>
    </source>
</reference>
<comment type="subcellular location">
    <subcellularLocation>
        <location evidence="1">Nucleus inner membrane</location>
    </subcellularLocation>
</comment>
<keyword evidence="6" id="KW-0539">Nucleus</keyword>
<feature type="compositionally biased region" description="Polar residues" evidence="7">
    <location>
        <begin position="106"/>
        <end position="121"/>
    </location>
</feature>
<evidence type="ECO:0000313" key="10">
    <source>
        <dbReference type="Proteomes" id="UP000076798"/>
    </source>
</evidence>
<feature type="region of interest" description="Disordered" evidence="7">
    <location>
        <begin position="71"/>
        <end position="264"/>
    </location>
</feature>
<feature type="compositionally biased region" description="Basic and acidic residues" evidence="7">
    <location>
        <begin position="163"/>
        <end position="175"/>
    </location>
</feature>
<evidence type="ECO:0000259" key="8">
    <source>
        <dbReference type="Pfam" id="PF09402"/>
    </source>
</evidence>
<protein>
    <recommendedName>
        <fullName evidence="8">Man1/Src1-like C-terminal domain-containing protein</fullName>
    </recommendedName>
</protein>
<evidence type="ECO:0000256" key="2">
    <source>
        <dbReference type="ARBA" id="ARBA00022553"/>
    </source>
</evidence>
<dbReference type="CDD" id="cd12935">
    <property type="entry name" value="LEM_like"/>
    <property type="match status" value="1"/>
</dbReference>
<dbReference type="AlphaFoldDB" id="A0A166GXP6"/>
<sequence length="740" mass="82209">MSRLTASEVIDLGKYLEDGFDPTTLTIPHLLSILSHHNVNRPPQANKGKLLQTFNEEIVPNRARFRKERIAAEESEASVQGIHDGYTGEQLSEEEPAPRPLRRSTRASSRGVSIEPTQSLETPKPKPRRASAGPQATRQNSKILPRTTQPTVIEISESEEDEPARRRSTKPDPARSKRRVSSKIGTGTEDSPWEDTNVFQQGPDSSSPVRTPALKTTPKLRKRASMSAPPESPVNASPLAKREPISPRVPFGEVTPSGRASWIGNESMQVQRELLDNDADESFKLDQGETGSLQEALDTFEEHNAVVSQKLAGLDVDVVPKTKPEVEPIVPGWLKTLVTIILAISALAVVPYKDDSKVLGFCDTGSNTNQYLETRKIGLAQAQECKQSVAKLLGNESEEGISNEVTPFVCSSVNPSALPESFDFIDYPRALTCTPCPAHGNCSGHNITCDKSFTLKEHPLKSIPYLDAILDGLPGIGPIALPPSCVDDDRRKKKVKRLVKDLEAYLASLKGERQCAGVTGEAAQDENYGATIEQLRNTQRKMLERQRQQHRQPVPGPVDDRFDDEFDEAIAELERYGWVIPGIDKNGEKFVVAERTEMNVVCKIKVGTWATWEQWRATLFGLIGLVFTTLLGRYQLHARRLEAARVAELVQTSLELIRQQEIAYHTDPVTCPYPWLSPLQLRDLVLQDEHSVVARKRLWDKVERVVEGNANVRANLEDVEGDEARVWRWVGSAPRPSISS</sequence>
<evidence type="ECO:0000256" key="5">
    <source>
        <dbReference type="ARBA" id="ARBA00023136"/>
    </source>
</evidence>